<dbReference type="Proteomes" id="UP000270868">
    <property type="component" value="Unassembled WGS sequence"/>
</dbReference>
<evidence type="ECO:0000313" key="8">
    <source>
        <dbReference type="EMBL" id="RSJ89300.1"/>
    </source>
</evidence>
<reference evidence="8 9" key="1">
    <citation type="submission" date="2018-11" db="EMBL/GenBank/DDBJ databases">
        <title>Species Designations Belie Phenotypic and Genotypic Heterogeneity in Oral Streptococci.</title>
        <authorList>
            <person name="Velsko I."/>
        </authorList>
    </citation>
    <scope>NUCLEOTIDE SEQUENCE [LARGE SCALE GENOMIC DNA]</scope>
    <source>
        <strain evidence="8 9">A52</strain>
    </source>
</reference>
<comment type="subcellular location">
    <subcellularLocation>
        <location evidence="1">Cell membrane</location>
        <topology evidence="1">Multi-pass membrane protein</topology>
    </subcellularLocation>
</comment>
<feature type="transmembrane region" description="Helical" evidence="6">
    <location>
        <begin position="216"/>
        <end position="244"/>
    </location>
</feature>
<evidence type="ECO:0000256" key="5">
    <source>
        <dbReference type="ARBA" id="ARBA00023136"/>
    </source>
</evidence>
<protein>
    <submittedName>
        <fullName evidence="8">ABC-2 family transporter protein</fullName>
    </submittedName>
</protein>
<dbReference type="PANTHER" id="PTHR30294:SF29">
    <property type="entry name" value="MULTIDRUG ABC TRANSPORTER PERMEASE YBHS-RELATED"/>
    <property type="match status" value="1"/>
</dbReference>
<dbReference type="PANTHER" id="PTHR30294">
    <property type="entry name" value="MEMBRANE COMPONENT OF ABC TRANSPORTER YHHJ-RELATED"/>
    <property type="match status" value="1"/>
</dbReference>
<proteinExistence type="predicted"/>
<evidence type="ECO:0000256" key="6">
    <source>
        <dbReference type="SAM" id="Phobius"/>
    </source>
</evidence>
<keyword evidence="5 6" id="KW-0472">Membrane</keyword>
<evidence type="ECO:0000256" key="2">
    <source>
        <dbReference type="ARBA" id="ARBA00022475"/>
    </source>
</evidence>
<evidence type="ECO:0000256" key="4">
    <source>
        <dbReference type="ARBA" id="ARBA00022989"/>
    </source>
</evidence>
<keyword evidence="4 6" id="KW-1133">Transmembrane helix</keyword>
<sequence>MKQMLIVIKETYLRHVKSWSFVFMVLSPFLFLGLSLGIGYLQGSSMASSKKVAVLTQLDSVREVLRAEDQLSFQYKDEAAAKQAVKDKKIAGYLTIEERSGQLSATYYAETSMNAVTKMALSNSLTQVQQALNLAQAELSDEQSQILARTVQFEEKIDENKESKKMVQTFAAMGLGFLLYMILITYASITAQDVASEKGTKIMEVIFSSIKATDYFYARMIGIFAVILSHLGIYVLGGLVAFLFADSIPLVSQVLKSNPAIQQYIGEAVSLNTLAFVAVSIFMYVVLSAFLGSMVARAEDTGKVLSPVIMLILVGFMGVSALGAAGDNVILKVGSYLPFISTFFMPFRAINGYATSLEAWLSLGITAAFAVMMTVFIARIYSSLVLQTDDLGAWKTFKRALKYK</sequence>
<dbReference type="AlphaFoldDB" id="A0A3R9M5T2"/>
<keyword evidence="3 6" id="KW-0812">Transmembrane</keyword>
<keyword evidence="2" id="KW-1003">Cell membrane</keyword>
<dbReference type="InterPro" id="IPR013525">
    <property type="entry name" value="ABC2_TM"/>
</dbReference>
<evidence type="ECO:0000256" key="1">
    <source>
        <dbReference type="ARBA" id="ARBA00004651"/>
    </source>
</evidence>
<feature type="transmembrane region" description="Helical" evidence="6">
    <location>
        <begin position="170"/>
        <end position="195"/>
    </location>
</feature>
<dbReference type="InterPro" id="IPR051449">
    <property type="entry name" value="ABC-2_transporter_component"/>
</dbReference>
<evidence type="ECO:0000259" key="7">
    <source>
        <dbReference type="Pfam" id="PF12698"/>
    </source>
</evidence>
<evidence type="ECO:0000313" key="9">
    <source>
        <dbReference type="Proteomes" id="UP000270868"/>
    </source>
</evidence>
<feature type="transmembrane region" description="Helical" evidence="6">
    <location>
        <begin position="21"/>
        <end position="41"/>
    </location>
</feature>
<gene>
    <name evidence="8" type="ORF">D8792_07145</name>
</gene>
<dbReference type="GO" id="GO:0005886">
    <property type="term" value="C:plasma membrane"/>
    <property type="evidence" value="ECO:0007669"/>
    <property type="project" value="UniProtKB-SubCell"/>
</dbReference>
<evidence type="ECO:0000256" key="3">
    <source>
        <dbReference type="ARBA" id="ARBA00022692"/>
    </source>
</evidence>
<feature type="transmembrane region" description="Helical" evidence="6">
    <location>
        <begin position="329"/>
        <end position="347"/>
    </location>
</feature>
<organism evidence="8 9">
    <name type="scientific">Streptococcus cristatus</name>
    <dbReference type="NCBI Taxonomy" id="45634"/>
    <lineage>
        <taxon>Bacteria</taxon>
        <taxon>Bacillati</taxon>
        <taxon>Bacillota</taxon>
        <taxon>Bacilli</taxon>
        <taxon>Lactobacillales</taxon>
        <taxon>Streptococcaceae</taxon>
        <taxon>Streptococcus</taxon>
    </lineage>
</organism>
<name>A0A3R9M5T2_STRCR</name>
<accession>A0A3R9M5T2</accession>
<feature type="transmembrane region" description="Helical" evidence="6">
    <location>
        <begin position="359"/>
        <end position="381"/>
    </location>
</feature>
<feature type="domain" description="ABC-2 type transporter transmembrane" evidence="7">
    <location>
        <begin position="19"/>
        <end position="377"/>
    </location>
</feature>
<feature type="transmembrane region" description="Helical" evidence="6">
    <location>
        <begin position="304"/>
        <end position="323"/>
    </location>
</feature>
<dbReference type="EMBL" id="RJPS01000007">
    <property type="protein sequence ID" value="RSJ89300.1"/>
    <property type="molecule type" value="Genomic_DNA"/>
</dbReference>
<feature type="transmembrane region" description="Helical" evidence="6">
    <location>
        <begin position="264"/>
        <end position="292"/>
    </location>
</feature>
<dbReference type="Pfam" id="PF12698">
    <property type="entry name" value="ABC2_membrane_3"/>
    <property type="match status" value="1"/>
</dbReference>
<dbReference type="RefSeq" id="WP_125373535.1">
    <property type="nucleotide sequence ID" value="NZ_CAUUYS010000062.1"/>
</dbReference>
<dbReference type="GO" id="GO:0140359">
    <property type="term" value="F:ABC-type transporter activity"/>
    <property type="evidence" value="ECO:0007669"/>
    <property type="project" value="InterPro"/>
</dbReference>
<comment type="caution">
    <text evidence="8">The sequence shown here is derived from an EMBL/GenBank/DDBJ whole genome shotgun (WGS) entry which is preliminary data.</text>
</comment>